<reference evidence="9" key="1">
    <citation type="submission" date="2019-03" db="EMBL/GenBank/DDBJ databases">
        <title>WGS assembly of Setaria viridis.</title>
        <authorList>
            <person name="Huang P."/>
            <person name="Jenkins J."/>
            <person name="Grimwood J."/>
            <person name="Barry K."/>
            <person name="Healey A."/>
            <person name="Mamidi S."/>
            <person name="Sreedasyam A."/>
            <person name="Shu S."/>
            <person name="Feldman M."/>
            <person name="Wu J."/>
            <person name="Yu Y."/>
            <person name="Chen C."/>
            <person name="Johnson J."/>
            <person name="Rokhsar D."/>
            <person name="Baxter I."/>
            <person name="Schmutz J."/>
            <person name="Brutnell T."/>
            <person name="Kellogg E."/>
        </authorList>
    </citation>
    <scope>NUCLEOTIDE SEQUENCE [LARGE SCALE GENOMIC DNA]</scope>
</reference>
<comment type="similarity">
    <text evidence="3">Belongs to the CSN3 family.</text>
</comment>
<evidence type="ECO:0000256" key="3">
    <source>
        <dbReference type="ARBA" id="ARBA00007084"/>
    </source>
</evidence>
<dbReference type="InterPro" id="IPR055089">
    <property type="entry name" value="COP9_N"/>
</dbReference>
<dbReference type="GO" id="GO:0006511">
    <property type="term" value="P:ubiquitin-dependent protein catabolic process"/>
    <property type="evidence" value="ECO:0007669"/>
    <property type="project" value="TreeGrafter"/>
</dbReference>
<dbReference type="Pfam" id="PF22788">
    <property type="entry name" value="COP9_hel_rpt"/>
    <property type="match status" value="1"/>
</dbReference>
<dbReference type="SMART" id="SM00088">
    <property type="entry name" value="PINT"/>
    <property type="match status" value="1"/>
</dbReference>
<evidence type="ECO:0000313" key="10">
    <source>
        <dbReference type="Proteomes" id="UP000298652"/>
    </source>
</evidence>
<dbReference type="EMBL" id="CM016557">
    <property type="protein sequence ID" value="TKW09261.1"/>
    <property type="molecule type" value="Genomic_DNA"/>
</dbReference>
<evidence type="ECO:0000256" key="6">
    <source>
        <dbReference type="ARBA" id="ARBA00022790"/>
    </source>
</evidence>
<evidence type="ECO:0000256" key="5">
    <source>
        <dbReference type="ARBA" id="ARBA00022490"/>
    </source>
</evidence>
<evidence type="ECO:0000256" key="1">
    <source>
        <dbReference type="ARBA" id="ARBA00004123"/>
    </source>
</evidence>
<dbReference type="InterPro" id="IPR050756">
    <property type="entry name" value="CSN3"/>
</dbReference>
<evidence type="ECO:0000256" key="7">
    <source>
        <dbReference type="ARBA" id="ARBA00023242"/>
    </source>
</evidence>
<dbReference type="GO" id="GO:0005737">
    <property type="term" value="C:cytoplasm"/>
    <property type="evidence" value="ECO:0007669"/>
    <property type="project" value="UniProtKB-SubCell"/>
</dbReference>
<keyword evidence="7" id="KW-0539">Nucleus</keyword>
<protein>
    <recommendedName>
        <fullName evidence="4">COP9 signalosome complex subunit 3</fullName>
    </recommendedName>
</protein>
<dbReference type="FunFam" id="1.25.40.570:FF:000008">
    <property type="entry name" value="COP9 signalosome complex subunit 3"/>
    <property type="match status" value="1"/>
</dbReference>
<dbReference type="InterPro" id="IPR000717">
    <property type="entry name" value="PCI_dom"/>
</dbReference>
<keyword evidence="5" id="KW-0963">Cytoplasm</keyword>
<keyword evidence="10" id="KW-1185">Reference proteome</keyword>
<evidence type="ECO:0000259" key="8">
    <source>
        <dbReference type="PROSITE" id="PS50250"/>
    </source>
</evidence>
<dbReference type="Gene3D" id="1.25.40.570">
    <property type="match status" value="1"/>
</dbReference>
<comment type="subcellular location">
    <subcellularLocation>
        <location evidence="2">Cytoplasm</location>
    </subcellularLocation>
    <subcellularLocation>
        <location evidence="1">Nucleus</location>
    </subcellularLocation>
</comment>
<dbReference type="PANTHER" id="PTHR10758">
    <property type="entry name" value="26S PROTEASOME NON-ATPASE REGULATORY SUBUNIT 3/COP9 SIGNALOSOME COMPLEX SUBUNIT 3"/>
    <property type="match status" value="1"/>
</dbReference>
<keyword evidence="6" id="KW-0736">Signalosome</keyword>
<evidence type="ECO:0000313" key="9">
    <source>
        <dbReference type="EMBL" id="TKW09261.1"/>
    </source>
</evidence>
<evidence type="ECO:0000256" key="2">
    <source>
        <dbReference type="ARBA" id="ARBA00004496"/>
    </source>
</evidence>
<evidence type="ECO:0000256" key="4">
    <source>
        <dbReference type="ARBA" id="ARBA00014878"/>
    </source>
</evidence>
<dbReference type="Gramene" id="TKW09261">
    <property type="protein sequence ID" value="TKW09261"/>
    <property type="gene ID" value="SEVIR_6G082400v2"/>
</dbReference>
<gene>
    <name evidence="9" type="ORF">SEVIR_6G082400v2</name>
</gene>
<dbReference type="PANTHER" id="PTHR10758:SF1">
    <property type="entry name" value="COP9 SIGNALOSOME COMPLEX SUBUNIT 3"/>
    <property type="match status" value="1"/>
</dbReference>
<proteinExistence type="inferred from homology"/>
<dbReference type="Pfam" id="PF01399">
    <property type="entry name" value="PCI"/>
    <property type="match status" value="1"/>
</dbReference>
<dbReference type="InterPro" id="IPR036390">
    <property type="entry name" value="WH_DNA-bd_sf"/>
</dbReference>
<dbReference type="GO" id="GO:0008180">
    <property type="term" value="C:COP9 signalosome"/>
    <property type="evidence" value="ECO:0007669"/>
    <property type="project" value="UniProtKB-KW"/>
</dbReference>
<dbReference type="SUPFAM" id="SSF46785">
    <property type="entry name" value="Winged helix' DNA-binding domain"/>
    <property type="match status" value="1"/>
</dbReference>
<dbReference type="AlphaFoldDB" id="A0A4U6U1D9"/>
<dbReference type="PROSITE" id="PS50250">
    <property type="entry name" value="PCI"/>
    <property type="match status" value="1"/>
</dbReference>
<dbReference type="Proteomes" id="UP000298652">
    <property type="component" value="Chromosome 6"/>
</dbReference>
<accession>A0A4U6U1D9</accession>
<dbReference type="FunFam" id="1.10.10.10:FF:000354">
    <property type="entry name" value="COP9 signalosome complex subunit 3"/>
    <property type="match status" value="1"/>
</dbReference>
<dbReference type="OMA" id="NHYHDLV"/>
<sequence>MESLEALVAHIQGLSGSPEEVAHLHSLLKQADGDSLRSHAAALVPFLAHLSPEAHSLGYLYLLEACATSGANLGADFLVTVADFLTACSADQIRLAPDKFLNVCRVFKDQVMLLNTPIRGIAPLRAAVRKIQASPEQLTPVHAEYLLLCLLAKQYKAGLSVLEDDIFEVDQPKDLFLYCYYGGMIYIGLKKFPKASELLHNAVTAPMSSLNAIAVEAYKKYILVSLIQNGQVPSFPKYTSATAQRNMKNHAQIYVELSTCYGNGRYTDLETFVESNAAVFQSDNNLGLAKQVLSSMYKRNIQRLTQTYLTLSLEDIARSVQLDTPRDAEMHVLRMIEDGEIHATINQKDGMVSFHEDPEQYKSVEMVDHIDTSIQRLTALSKKLASIDENMACDPAYLLKGGITEDSTTTTSTPFHTSIFEMI</sequence>
<name>A0A4U6U1D9_SETVI</name>
<organism evidence="9 10">
    <name type="scientific">Setaria viridis</name>
    <name type="common">Green bristlegrass</name>
    <name type="synonym">Setaria italica subsp. viridis</name>
    <dbReference type="NCBI Taxonomy" id="4556"/>
    <lineage>
        <taxon>Eukaryota</taxon>
        <taxon>Viridiplantae</taxon>
        <taxon>Streptophyta</taxon>
        <taxon>Embryophyta</taxon>
        <taxon>Tracheophyta</taxon>
        <taxon>Spermatophyta</taxon>
        <taxon>Magnoliopsida</taxon>
        <taxon>Liliopsida</taxon>
        <taxon>Poales</taxon>
        <taxon>Poaceae</taxon>
        <taxon>PACMAD clade</taxon>
        <taxon>Panicoideae</taxon>
        <taxon>Panicodae</taxon>
        <taxon>Paniceae</taxon>
        <taxon>Cenchrinae</taxon>
        <taxon>Setaria</taxon>
    </lineage>
</organism>
<feature type="domain" description="PCI" evidence="8">
    <location>
        <begin position="191"/>
        <end position="359"/>
    </location>
</feature>